<name>A0A9N8J507_9FLAO</name>
<dbReference type="Proteomes" id="UP000533639">
    <property type="component" value="Unassembled WGS sequence"/>
</dbReference>
<keyword evidence="2" id="KW-1185">Reference proteome</keyword>
<dbReference type="EMBL" id="CAIJDE010000049">
    <property type="protein sequence ID" value="CAC9975538.1"/>
    <property type="molecule type" value="Genomic_DNA"/>
</dbReference>
<dbReference type="AlphaFoldDB" id="A0A9N8J507"/>
<comment type="caution">
    <text evidence="1">The sequence shown here is derived from an EMBL/GenBank/DDBJ whole genome shotgun (WGS) entry which is preliminary data.</text>
</comment>
<gene>
    <name evidence="1" type="ORF">FLAPXU55_03252</name>
</gene>
<sequence>MEQAAILKSGEVIKLTGLINPKYSIYGFLNSFEADVNGVTKKFRETVKENFRDVDLVGQIDKDVIGGFYEEDFFLEYLIDKNKLYQLKDHKYTFKSASAKDVIIVKKIKVETPYTDFCKIETYKWPYQPNTQIVDYGTWQIKIPTGVFPDPIGGANVQLNNTAMQFYNHKIGLFVTPLTDVNDKQAKAFLIAKIAIQINSIENIFNTIELGTSSDFGQYINSQKSEWSTQPIFVSPSVEVFEDYMRNLTSFYEGFYANQISIRKAPKKEQFYWLARCLSAEALATVPMNDKVDLLENISDYSHRLTESNNGEQLAIKIIESFTFSSVPAGDRNDLLDRLMKIQVYQVANVYNQTNTVDTQQTLFEILYSKIDDNRSGRYYNIFNTDDNRKKFILTLYKIWKSSKYNPKYADPSYTLGANAFGLFPESYYMKLIIDSGSSIEKTKYYNSKNSPAVLLYQSFGELNDAFLSSTNIEYEIEGIKGRKITVLEKGETTITTNSPKDNNQHKMPYSYVYGIYDLFQPISIIGFKPDLDLIEFRNPKNDINIDDPTSRIPVFFLYYMQDYSNLKKIDFATMTAVEIALNLTGVGELSSLKYLNYLSKTRAVWTGAATASETVLFWEAVSGVNGLIQFTAGNALAISSYIGNTNPDPDIQKFTQKLNTFLGILTISSLVSNPFIKKRLYGAAADVLTQERKLITLGKPHGLDIDTMNAIRGIYDIDSLIDLMHLKLNNLPSYARETIITKFNSFSKDEQFAFFNYFYNVQEEGKWIKMDFKHSRIVNGEIQQYTWVDIWQNEIQFLKFYRDYDFLDAYHNITNNRNLIKHVHKGDVSVTPIPGSSTSTEITGLHNQLEIINAPPYIEGKWNFKDPLNVKENSRGYVKAKIERHMGDIIDPATNKKWENPFEPPSRKYMKAKKNESVFWPSSYSTQRINEEMAYAFSKKISRPSKQINTLRFESKATDGQKIIITKDKYGKWSIFPDQFDF</sequence>
<evidence type="ECO:0000313" key="1">
    <source>
        <dbReference type="EMBL" id="CAC9975538.1"/>
    </source>
</evidence>
<reference evidence="1 2" key="1">
    <citation type="submission" date="2020-06" db="EMBL/GenBank/DDBJ databases">
        <authorList>
            <person name="Criscuolo A."/>
        </authorList>
    </citation>
    <scope>NUCLEOTIDE SEQUENCE [LARGE SCALE GENOMIC DNA]</scope>
    <source>
        <strain evidence="1">PXU-55</strain>
    </source>
</reference>
<proteinExistence type="predicted"/>
<accession>A0A9N8J507</accession>
<protein>
    <submittedName>
        <fullName evidence="1">Uncharacterized protein</fullName>
    </submittedName>
</protein>
<evidence type="ECO:0000313" key="2">
    <source>
        <dbReference type="Proteomes" id="UP000533639"/>
    </source>
</evidence>
<organism evidence="1 2">
    <name type="scientific">Flavobacterium panici</name>
    <dbReference type="NCBI Taxonomy" id="2654843"/>
    <lineage>
        <taxon>Bacteria</taxon>
        <taxon>Pseudomonadati</taxon>
        <taxon>Bacteroidota</taxon>
        <taxon>Flavobacteriia</taxon>
        <taxon>Flavobacteriales</taxon>
        <taxon>Flavobacteriaceae</taxon>
        <taxon>Flavobacterium</taxon>
    </lineage>
</organism>
<dbReference type="RefSeq" id="WP_180859443.1">
    <property type="nucleotide sequence ID" value="NZ_CAIJDE010000049.1"/>
</dbReference>